<evidence type="ECO:0000256" key="1">
    <source>
        <dbReference type="ARBA" id="ARBA00008791"/>
    </source>
</evidence>
<organism evidence="3 4">
    <name type="scientific">Desulfurivibrio alkaliphilus (strain DSM 19089 / UNIQEM U267 / AHT2)</name>
    <dbReference type="NCBI Taxonomy" id="589865"/>
    <lineage>
        <taxon>Bacteria</taxon>
        <taxon>Pseudomonadati</taxon>
        <taxon>Thermodesulfobacteriota</taxon>
        <taxon>Desulfobulbia</taxon>
        <taxon>Desulfobulbales</taxon>
        <taxon>Desulfobulbaceae</taxon>
        <taxon>Desulfurivibrio</taxon>
    </lineage>
</organism>
<dbReference type="InterPro" id="IPR006016">
    <property type="entry name" value="UspA"/>
</dbReference>
<accession>D6Z3E9</accession>
<protein>
    <submittedName>
        <fullName evidence="3">UspA domain protein</fullName>
    </submittedName>
</protein>
<dbReference type="AlphaFoldDB" id="D6Z3E9"/>
<reference evidence="4" key="1">
    <citation type="submission" date="2010-02" db="EMBL/GenBank/DDBJ databases">
        <title>Complete sequence of Desulfurivibrio alkaliphilus AHT2.</title>
        <authorList>
            <consortium name="US DOE Joint Genome Institute"/>
            <person name="Pitluck S."/>
            <person name="Chertkov O."/>
            <person name="Detter J.C."/>
            <person name="Han C."/>
            <person name="Tapia R."/>
            <person name="Larimer F."/>
            <person name="Land M."/>
            <person name="Hauser L."/>
            <person name="Kyrpides N."/>
            <person name="Mikhailova N."/>
            <person name="Sorokin D.Y."/>
            <person name="Muyzer G."/>
            <person name="Woyke T."/>
        </authorList>
    </citation>
    <scope>NUCLEOTIDE SEQUENCE [LARGE SCALE GENOMIC DNA]</scope>
    <source>
        <strain evidence="4">DSM 19089 / UNIQEM U267 / AHT2</strain>
    </source>
</reference>
<dbReference type="PANTHER" id="PTHR46268:SF6">
    <property type="entry name" value="UNIVERSAL STRESS PROTEIN UP12"/>
    <property type="match status" value="1"/>
</dbReference>
<keyword evidence="4" id="KW-1185">Reference proteome</keyword>
<dbReference type="KEGG" id="dak:DaAHT2_1379"/>
<dbReference type="Gene3D" id="3.40.50.620">
    <property type="entry name" value="HUPs"/>
    <property type="match status" value="2"/>
</dbReference>
<dbReference type="PANTHER" id="PTHR46268">
    <property type="entry name" value="STRESS RESPONSE PROTEIN NHAX"/>
    <property type="match status" value="1"/>
</dbReference>
<dbReference type="InterPro" id="IPR014729">
    <property type="entry name" value="Rossmann-like_a/b/a_fold"/>
</dbReference>
<dbReference type="SUPFAM" id="SSF52402">
    <property type="entry name" value="Adenine nucleotide alpha hydrolases-like"/>
    <property type="match status" value="2"/>
</dbReference>
<dbReference type="HOGENOM" id="CLU_075315_0_0_7"/>
<dbReference type="Proteomes" id="UP000001508">
    <property type="component" value="Chromosome"/>
</dbReference>
<dbReference type="InParanoid" id="D6Z3E9"/>
<dbReference type="eggNOG" id="COG0589">
    <property type="taxonomic scope" value="Bacteria"/>
</dbReference>
<dbReference type="CDD" id="cd00293">
    <property type="entry name" value="USP-like"/>
    <property type="match status" value="2"/>
</dbReference>
<dbReference type="RefSeq" id="WP_013163602.1">
    <property type="nucleotide sequence ID" value="NC_014216.1"/>
</dbReference>
<dbReference type="OrthoDB" id="5430193at2"/>
<dbReference type="Pfam" id="PF00582">
    <property type="entry name" value="Usp"/>
    <property type="match status" value="2"/>
</dbReference>
<feature type="domain" description="UspA" evidence="2">
    <location>
        <begin position="11"/>
        <end position="155"/>
    </location>
</feature>
<sequence>MNTDSVSGAGHKLLVAIDGSIHSRNALHYLAGLFAARPEVHFKLFSLVPGVHLPPGSEWLSEAERVNMLSPTARQKLVSHKGFLHQAAGFLAAKGVAPERIEEEVKISGGNLAADIAAEARRGMFDALVVGRRGMTKLEELLLGGVSVSLLEKCHDIPQWIIDGKIDSHRFLVPVDGSPYALLAVDHLAFMLHEHPTAEITLFHSTAILAERPQSWPEDCYRRWGREWCTMHLEQADNIFHAPRRILSEAGFPAQRIHELETSKGFEPSRQIVRQALIDGYGTIVLGRRGAEAKKGLFRGVSDRVLLMAEQVAVWVVG</sequence>
<evidence type="ECO:0000313" key="4">
    <source>
        <dbReference type="Proteomes" id="UP000001508"/>
    </source>
</evidence>
<proteinExistence type="inferred from homology"/>
<dbReference type="EMBL" id="CP001940">
    <property type="protein sequence ID" value="ADH86074.1"/>
    <property type="molecule type" value="Genomic_DNA"/>
</dbReference>
<feature type="domain" description="UspA" evidence="2">
    <location>
        <begin position="169"/>
        <end position="310"/>
    </location>
</feature>
<dbReference type="STRING" id="589865.DaAHT2_1379"/>
<comment type="similarity">
    <text evidence="1">Belongs to the universal stress protein A family.</text>
</comment>
<name>D6Z3E9_DESAT</name>
<evidence type="ECO:0000313" key="3">
    <source>
        <dbReference type="EMBL" id="ADH86074.1"/>
    </source>
</evidence>
<evidence type="ECO:0000259" key="2">
    <source>
        <dbReference type="Pfam" id="PF00582"/>
    </source>
</evidence>
<gene>
    <name evidence="3" type="ordered locus">DaAHT2_1379</name>
</gene>